<keyword evidence="3" id="KW-1185">Reference proteome</keyword>
<feature type="compositionally biased region" description="Pro residues" evidence="1">
    <location>
        <begin position="14"/>
        <end position="23"/>
    </location>
</feature>
<dbReference type="EMBL" id="JAIQCJ010002079">
    <property type="protein sequence ID" value="KAJ8783691.1"/>
    <property type="molecule type" value="Genomic_DNA"/>
</dbReference>
<proteinExistence type="predicted"/>
<dbReference type="PROSITE" id="PS00390">
    <property type="entry name" value="ATPASE_NA_K_BETA_1"/>
    <property type="match status" value="1"/>
</dbReference>
<dbReference type="GO" id="GO:0006813">
    <property type="term" value="P:potassium ion transport"/>
    <property type="evidence" value="ECO:0007669"/>
    <property type="project" value="InterPro"/>
</dbReference>
<feature type="compositionally biased region" description="Basic and acidic residues" evidence="1">
    <location>
        <begin position="1"/>
        <end position="10"/>
    </location>
</feature>
<feature type="region of interest" description="Disordered" evidence="1">
    <location>
        <begin position="1"/>
        <end position="26"/>
    </location>
</feature>
<dbReference type="GO" id="GO:0006814">
    <property type="term" value="P:sodium ion transport"/>
    <property type="evidence" value="ECO:0007669"/>
    <property type="project" value="InterPro"/>
</dbReference>
<dbReference type="Gene3D" id="1.20.5.170">
    <property type="match status" value="1"/>
</dbReference>
<gene>
    <name evidence="2" type="ORF">J1605_008734</name>
</gene>
<evidence type="ECO:0000313" key="3">
    <source>
        <dbReference type="Proteomes" id="UP001159641"/>
    </source>
</evidence>
<dbReference type="Proteomes" id="UP001159641">
    <property type="component" value="Unassembled WGS sequence"/>
</dbReference>
<evidence type="ECO:0000256" key="1">
    <source>
        <dbReference type="SAM" id="MobiDB-lite"/>
    </source>
</evidence>
<reference evidence="2 3" key="1">
    <citation type="submission" date="2022-11" db="EMBL/GenBank/DDBJ databases">
        <title>Whole genome sequence of Eschrichtius robustus ER-17-0199.</title>
        <authorList>
            <person name="Bruniche-Olsen A."/>
            <person name="Black A.N."/>
            <person name="Fields C.J."/>
            <person name="Walden K."/>
            <person name="Dewoody J.A."/>
        </authorList>
    </citation>
    <scope>NUCLEOTIDE SEQUENCE [LARGE SCALE GENOMIC DNA]</scope>
    <source>
        <strain evidence="2">ER-17-0199</strain>
        <tissue evidence="2">Blubber</tissue>
    </source>
</reference>
<dbReference type="GO" id="GO:0005890">
    <property type="term" value="C:sodium:potassium-exchanging ATPase complex"/>
    <property type="evidence" value="ECO:0007669"/>
    <property type="project" value="InterPro"/>
</dbReference>
<comment type="caution">
    <text evidence="2">The sequence shown here is derived from an EMBL/GenBank/DDBJ whole genome shotgun (WGS) entry which is preliminary data.</text>
</comment>
<accession>A0AB34GW28</accession>
<protein>
    <submittedName>
        <fullName evidence="2">Uncharacterized protein</fullName>
    </submittedName>
</protein>
<dbReference type="AlphaFoldDB" id="A0AB34GW28"/>
<dbReference type="Pfam" id="PF00287">
    <property type="entry name" value="Na_K-ATPase"/>
    <property type="match status" value="1"/>
</dbReference>
<sequence length="74" mass="8395">MRRSSPDAPRRSSPLPPPRPPLPLDVRTHTMTKKEKKSFNQSLAEWKLFIYNPTTGEFLGRTAKSWGSLCVIGK</sequence>
<dbReference type="InterPro" id="IPR000402">
    <property type="entry name" value="Na/K_ATPase_sub_beta"/>
</dbReference>
<organism evidence="2 3">
    <name type="scientific">Eschrichtius robustus</name>
    <name type="common">California gray whale</name>
    <name type="synonym">Eschrichtius gibbosus</name>
    <dbReference type="NCBI Taxonomy" id="9764"/>
    <lineage>
        <taxon>Eukaryota</taxon>
        <taxon>Metazoa</taxon>
        <taxon>Chordata</taxon>
        <taxon>Craniata</taxon>
        <taxon>Vertebrata</taxon>
        <taxon>Euteleostomi</taxon>
        <taxon>Mammalia</taxon>
        <taxon>Eutheria</taxon>
        <taxon>Laurasiatheria</taxon>
        <taxon>Artiodactyla</taxon>
        <taxon>Whippomorpha</taxon>
        <taxon>Cetacea</taxon>
        <taxon>Mysticeti</taxon>
        <taxon>Eschrichtiidae</taxon>
        <taxon>Eschrichtius</taxon>
    </lineage>
</organism>
<name>A0AB34GW28_ESCRO</name>
<evidence type="ECO:0000313" key="2">
    <source>
        <dbReference type="EMBL" id="KAJ8783691.1"/>
    </source>
</evidence>